<feature type="domain" description="SEC7" evidence="1">
    <location>
        <begin position="30"/>
        <end position="121"/>
    </location>
</feature>
<proteinExistence type="predicted"/>
<dbReference type="EMBL" id="DS022300">
    <property type="protein sequence ID" value="OAJ37306.1"/>
    <property type="molecule type" value="Genomic_DNA"/>
</dbReference>
<protein>
    <recommendedName>
        <fullName evidence="1">SEC7 domain-containing protein</fullName>
    </recommendedName>
</protein>
<reference evidence="2 3" key="1">
    <citation type="submission" date="2006-10" db="EMBL/GenBank/DDBJ databases">
        <title>The Genome Sequence of Batrachochytrium dendrobatidis JEL423.</title>
        <authorList>
            <consortium name="The Broad Institute Genome Sequencing Platform"/>
            <person name="Birren B."/>
            <person name="Lander E."/>
            <person name="Galagan J."/>
            <person name="Cuomo C."/>
            <person name="Devon K."/>
            <person name="Jaffe D."/>
            <person name="Butler J."/>
            <person name="Alvarez P."/>
            <person name="Gnerre S."/>
            <person name="Grabherr M."/>
            <person name="Kleber M."/>
            <person name="Mauceli E."/>
            <person name="Brockman W."/>
            <person name="Young S."/>
            <person name="LaButti K."/>
            <person name="Sykes S."/>
            <person name="DeCaprio D."/>
            <person name="Crawford M."/>
            <person name="Koehrsen M."/>
            <person name="Engels R."/>
            <person name="Montgomery P."/>
            <person name="Pearson M."/>
            <person name="Howarth C."/>
            <person name="Larson L."/>
            <person name="White J."/>
            <person name="O'Leary S."/>
            <person name="Kodira C."/>
            <person name="Zeng Q."/>
            <person name="Yandava C."/>
            <person name="Alvarado L."/>
            <person name="Longcore J."/>
            <person name="James T."/>
        </authorList>
    </citation>
    <scope>NUCLEOTIDE SEQUENCE [LARGE SCALE GENOMIC DNA]</scope>
    <source>
        <strain evidence="2 3">JEL423</strain>
    </source>
</reference>
<accession>A0A177WBX9</accession>
<dbReference type="Pfam" id="PF01369">
    <property type="entry name" value="Sec7"/>
    <property type="match status" value="1"/>
</dbReference>
<dbReference type="InterPro" id="IPR000904">
    <property type="entry name" value="Sec7_dom"/>
</dbReference>
<dbReference type="InterPro" id="IPR023394">
    <property type="entry name" value="Sec7_C_sf"/>
</dbReference>
<gene>
    <name evidence="2" type="ORF">BDEG_21345</name>
</gene>
<reference evidence="2 3" key="2">
    <citation type="submission" date="2016-05" db="EMBL/GenBank/DDBJ databases">
        <title>Lineage-specific infection strategies underlie the spectrum of fungal disease in amphibians.</title>
        <authorList>
            <person name="Cuomo C.A."/>
            <person name="Farrer R.A."/>
            <person name="James T."/>
            <person name="Longcore J."/>
            <person name="Birren B."/>
        </authorList>
    </citation>
    <scope>NUCLEOTIDE SEQUENCE [LARGE SCALE GENOMIC DNA]</scope>
    <source>
        <strain evidence="2 3">JEL423</strain>
    </source>
</reference>
<dbReference type="EMBL" id="DS022300">
    <property type="protein sequence ID" value="OAJ37305.1"/>
    <property type="molecule type" value="Genomic_DNA"/>
</dbReference>
<dbReference type="SUPFAM" id="SSF48425">
    <property type="entry name" value="Sec7 domain"/>
    <property type="match status" value="1"/>
</dbReference>
<organism evidence="2 3">
    <name type="scientific">Batrachochytrium dendrobatidis (strain JEL423)</name>
    <dbReference type="NCBI Taxonomy" id="403673"/>
    <lineage>
        <taxon>Eukaryota</taxon>
        <taxon>Fungi</taxon>
        <taxon>Fungi incertae sedis</taxon>
        <taxon>Chytridiomycota</taxon>
        <taxon>Chytridiomycota incertae sedis</taxon>
        <taxon>Chytridiomycetes</taxon>
        <taxon>Rhizophydiales</taxon>
        <taxon>Rhizophydiales incertae sedis</taxon>
        <taxon>Batrachochytrium</taxon>
    </lineage>
</organism>
<dbReference type="GO" id="GO:0005085">
    <property type="term" value="F:guanyl-nucleotide exchange factor activity"/>
    <property type="evidence" value="ECO:0007669"/>
    <property type="project" value="InterPro"/>
</dbReference>
<evidence type="ECO:0000313" key="3">
    <source>
        <dbReference type="Proteomes" id="UP000077115"/>
    </source>
</evidence>
<dbReference type="VEuPathDB" id="FungiDB:BDEG_21345"/>
<evidence type="ECO:0000313" key="2">
    <source>
        <dbReference type="EMBL" id="OAJ37306.1"/>
    </source>
</evidence>
<dbReference type="Proteomes" id="UP000077115">
    <property type="component" value="Unassembled WGS sequence"/>
</dbReference>
<dbReference type="Gene3D" id="1.10.1000.11">
    <property type="entry name" value="Arf Nucleotide-binding Site Opener,domain 2"/>
    <property type="match status" value="1"/>
</dbReference>
<sequence>MPKDKNVLHSSMTIAETAISNKNIDMSGVYNGWSIDDALRHYLRTLSLPDDTRILKTHLEDFCDLYRQQNMDLDINQDDLQSLCQLLISQELAKSHVAIKKDIPMTKSEFIAALQNVMPGAPALLASILFENLSGKIYMGNHEIGRNGKQSNLVFHSLNQPVFSVGANDHHRKIEFSKNSRQYGCSTNWFLKLMRHDDIKLYKDIKKIGAITYIYPTNTDKDESSPRLSNSSTKTITPRSSEVINTLSIVPSPSISVALAMAPDTNCSTPPSSLPSGYYPPSALSIAIATAVLTPVSAKRTLSGTFPTDLTPSPDLITSISNIQSTPIYSKQPATNSKCKYTGSRERVRSLTTSPDDFVSPCIVKQAVLDQRCNSLIKLKYECLGGKVEAESILLTPRSSKKMLLSKWLKVWMVADGASIRMFRDWRWFVKNKEVVKRLDIPARLVSFKNEPKSEVINLDGAIAVHDPSFTYECYHTFKIHLLQSGQTLSCRLKPYEQARQWVQTINMASAYRSINISPPIDLIMAYGLGSWTVEPVVRMKSLYFSQNSVAVAGDRKKNVGEANPANPANPANRQFIITSTANQLKSKKETALQTEQSLRTSIELLSRVRTHTITSTTKLSVFLMTQVEYFRMLHLFNQYISSQIEIFLNESHLLATTPSRLQPKLSEKGAGFSPTFELPKTVVPGASYVAPTYSSKPGGNVAGLSKLGGSTSIHLHKTDIRPMNRLSDVKEMSGIDLIGAKDILGSTDIHETYTQAAEF</sequence>
<dbReference type="SUPFAM" id="SSF50729">
    <property type="entry name" value="PH domain-like"/>
    <property type="match status" value="1"/>
</dbReference>
<dbReference type="OrthoDB" id="10537652at2759"/>
<evidence type="ECO:0000259" key="1">
    <source>
        <dbReference type="Pfam" id="PF01369"/>
    </source>
</evidence>
<dbReference type="InterPro" id="IPR035999">
    <property type="entry name" value="Sec7_dom_sf"/>
</dbReference>
<dbReference type="AlphaFoldDB" id="A0A177WBX9"/>
<dbReference type="InterPro" id="IPR011993">
    <property type="entry name" value="PH-like_dom_sf"/>
</dbReference>
<name>A0A177WBX9_BATDL</name>
<dbReference type="GO" id="GO:0032012">
    <property type="term" value="P:regulation of ARF protein signal transduction"/>
    <property type="evidence" value="ECO:0007669"/>
    <property type="project" value="InterPro"/>
</dbReference>
<dbReference type="Gene3D" id="2.30.29.30">
    <property type="entry name" value="Pleckstrin-homology domain (PH domain)/Phosphotyrosine-binding domain (PTB)"/>
    <property type="match status" value="1"/>
</dbReference>